<dbReference type="RefSeq" id="WP_176802057.1">
    <property type="nucleotide sequence ID" value="NZ_JABXYJ010000001.1"/>
</dbReference>
<gene>
    <name evidence="9" type="ORF">HV832_00490</name>
</gene>
<dbReference type="InterPro" id="IPR050171">
    <property type="entry name" value="MFS_Transporters"/>
</dbReference>
<feature type="transmembrane region" description="Helical" evidence="7">
    <location>
        <begin position="76"/>
        <end position="95"/>
    </location>
</feature>
<dbReference type="Pfam" id="PF07690">
    <property type="entry name" value="MFS_1"/>
    <property type="match status" value="1"/>
</dbReference>
<dbReference type="PANTHER" id="PTHR23517:SF2">
    <property type="entry name" value="MULTIDRUG RESISTANCE PROTEIN MDTH"/>
    <property type="match status" value="1"/>
</dbReference>
<feature type="transmembrane region" description="Helical" evidence="7">
    <location>
        <begin position="133"/>
        <end position="155"/>
    </location>
</feature>
<protein>
    <submittedName>
        <fullName evidence="9">MFS transporter</fullName>
    </submittedName>
</protein>
<dbReference type="GO" id="GO:0005886">
    <property type="term" value="C:plasma membrane"/>
    <property type="evidence" value="ECO:0007669"/>
    <property type="project" value="UniProtKB-SubCell"/>
</dbReference>
<dbReference type="SUPFAM" id="SSF103473">
    <property type="entry name" value="MFS general substrate transporter"/>
    <property type="match status" value="1"/>
</dbReference>
<dbReference type="Gene3D" id="1.20.1250.20">
    <property type="entry name" value="MFS general substrate transporter like domains"/>
    <property type="match status" value="1"/>
</dbReference>
<dbReference type="EMBL" id="JABXYJ010000001">
    <property type="protein sequence ID" value="NVO76306.1"/>
    <property type="molecule type" value="Genomic_DNA"/>
</dbReference>
<evidence type="ECO:0000256" key="2">
    <source>
        <dbReference type="ARBA" id="ARBA00022448"/>
    </source>
</evidence>
<feature type="transmembrane region" description="Helical" evidence="7">
    <location>
        <begin position="209"/>
        <end position="237"/>
    </location>
</feature>
<dbReference type="GO" id="GO:0022857">
    <property type="term" value="F:transmembrane transporter activity"/>
    <property type="evidence" value="ECO:0007669"/>
    <property type="project" value="InterPro"/>
</dbReference>
<dbReference type="InterPro" id="IPR020846">
    <property type="entry name" value="MFS_dom"/>
</dbReference>
<feature type="transmembrane region" description="Helical" evidence="7">
    <location>
        <begin position="243"/>
        <end position="262"/>
    </location>
</feature>
<feature type="domain" description="Major facilitator superfamily (MFS) profile" evidence="8">
    <location>
        <begin position="1"/>
        <end position="384"/>
    </location>
</feature>
<dbReference type="PANTHER" id="PTHR23517">
    <property type="entry name" value="RESISTANCE PROTEIN MDTM, PUTATIVE-RELATED-RELATED"/>
    <property type="match status" value="1"/>
</dbReference>
<accession>A0A850QJC6</accession>
<feature type="transmembrane region" description="Helical" evidence="7">
    <location>
        <begin position="12"/>
        <end position="32"/>
    </location>
</feature>
<keyword evidence="6 7" id="KW-0472">Membrane</keyword>
<feature type="transmembrane region" description="Helical" evidence="7">
    <location>
        <begin position="161"/>
        <end position="181"/>
    </location>
</feature>
<dbReference type="InterPro" id="IPR011701">
    <property type="entry name" value="MFS"/>
</dbReference>
<feature type="transmembrane region" description="Helical" evidence="7">
    <location>
        <begin position="101"/>
        <end position="121"/>
    </location>
</feature>
<dbReference type="CDD" id="cd17472">
    <property type="entry name" value="MFS_YajR_like"/>
    <property type="match status" value="1"/>
</dbReference>
<proteinExistence type="predicted"/>
<name>A0A850QJC6_9BURK</name>
<evidence type="ECO:0000313" key="10">
    <source>
        <dbReference type="Proteomes" id="UP000588051"/>
    </source>
</evidence>
<feature type="transmembrane region" description="Helical" evidence="7">
    <location>
        <begin position="358"/>
        <end position="377"/>
    </location>
</feature>
<organism evidence="9 10">
    <name type="scientific">Undibacterium oligocarboniphilum</name>
    <dbReference type="NCBI Taxonomy" id="666702"/>
    <lineage>
        <taxon>Bacteria</taxon>
        <taxon>Pseudomonadati</taxon>
        <taxon>Pseudomonadota</taxon>
        <taxon>Betaproteobacteria</taxon>
        <taxon>Burkholderiales</taxon>
        <taxon>Oxalobacteraceae</taxon>
        <taxon>Undibacterium</taxon>
    </lineage>
</organism>
<comment type="subcellular location">
    <subcellularLocation>
        <location evidence="1">Cell membrane</location>
        <topology evidence="1">Multi-pass membrane protein</topology>
    </subcellularLocation>
</comment>
<feature type="transmembrane region" description="Helical" evidence="7">
    <location>
        <begin position="293"/>
        <end position="310"/>
    </location>
</feature>
<keyword evidence="3" id="KW-1003">Cell membrane</keyword>
<feature type="transmembrane region" description="Helical" evidence="7">
    <location>
        <begin position="331"/>
        <end position="352"/>
    </location>
</feature>
<evidence type="ECO:0000256" key="3">
    <source>
        <dbReference type="ARBA" id="ARBA00022475"/>
    </source>
</evidence>
<evidence type="ECO:0000256" key="5">
    <source>
        <dbReference type="ARBA" id="ARBA00022989"/>
    </source>
</evidence>
<sequence length="395" mass="41580">MTRMEIRSSASLASIFALRMLGLFLILPVFAIHAKTLPDGDNSLLVGMAMGIYGLSQAFGQIPFGIASDKFGRKRIIVIGLLLFAAGAFVAAMATSVLGVLIGRAIQGAGAISAAITALIADSTREEHRTKAMAMVGGSIGLTFALSLVAAPLLYQVIGMGGIFAMTGILSLAAIGVVLFITPDAPAVQLAPVPLSEVLKNRELMRLNYGVFVLHLSQMAMFVVVPTALVQYAGIAVTSHWKIYLPIMFASFVAMLPAIFVGEKYGKMKQVFVGAIALLLLVQLGLWQGLQQPVLLISLLFAFFIAFNILEASQPSLVSRIAPPAAKGAALGVYNTMQAIGLFCGGALGGWLKQHTGASSVFIVCAVTSLLWLIMAAKMPEIAKRGKSAPSVQVE</sequence>
<dbReference type="AlphaFoldDB" id="A0A850QJC6"/>
<dbReference type="Proteomes" id="UP000588051">
    <property type="component" value="Unassembled WGS sequence"/>
</dbReference>
<evidence type="ECO:0000313" key="9">
    <source>
        <dbReference type="EMBL" id="NVO76306.1"/>
    </source>
</evidence>
<evidence type="ECO:0000256" key="4">
    <source>
        <dbReference type="ARBA" id="ARBA00022692"/>
    </source>
</evidence>
<keyword evidence="2" id="KW-0813">Transport</keyword>
<reference evidence="9 10" key="1">
    <citation type="submission" date="2020-06" db="EMBL/GenBank/DDBJ databases">
        <authorList>
            <person name="Qiu C."/>
            <person name="Liu Z."/>
        </authorList>
    </citation>
    <scope>NUCLEOTIDE SEQUENCE [LARGE SCALE GENOMIC DNA]</scope>
    <source>
        <strain evidence="9 10">EM 1</strain>
    </source>
</reference>
<feature type="transmembrane region" description="Helical" evidence="7">
    <location>
        <begin position="44"/>
        <end position="64"/>
    </location>
</feature>
<keyword evidence="5 7" id="KW-1133">Transmembrane helix</keyword>
<evidence type="ECO:0000256" key="6">
    <source>
        <dbReference type="ARBA" id="ARBA00023136"/>
    </source>
</evidence>
<keyword evidence="4 7" id="KW-0812">Transmembrane</keyword>
<evidence type="ECO:0000259" key="8">
    <source>
        <dbReference type="PROSITE" id="PS50850"/>
    </source>
</evidence>
<dbReference type="PROSITE" id="PS50850">
    <property type="entry name" value="MFS"/>
    <property type="match status" value="1"/>
</dbReference>
<keyword evidence="10" id="KW-1185">Reference proteome</keyword>
<evidence type="ECO:0000256" key="1">
    <source>
        <dbReference type="ARBA" id="ARBA00004651"/>
    </source>
</evidence>
<dbReference type="InterPro" id="IPR036259">
    <property type="entry name" value="MFS_trans_sf"/>
</dbReference>
<feature type="transmembrane region" description="Helical" evidence="7">
    <location>
        <begin position="271"/>
        <end position="287"/>
    </location>
</feature>
<evidence type="ECO:0000256" key="7">
    <source>
        <dbReference type="SAM" id="Phobius"/>
    </source>
</evidence>
<comment type="caution">
    <text evidence="9">The sequence shown here is derived from an EMBL/GenBank/DDBJ whole genome shotgun (WGS) entry which is preliminary data.</text>
</comment>